<evidence type="ECO:0000313" key="2">
    <source>
        <dbReference type="Proteomes" id="UP000192333"/>
    </source>
</evidence>
<dbReference type="OrthoDB" id="2041998at2"/>
<dbReference type="STRING" id="758820.SAMN00777080_4410"/>
<proteinExistence type="predicted"/>
<dbReference type="Proteomes" id="UP000192333">
    <property type="component" value="Chromosome I"/>
</dbReference>
<dbReference type="AlphaFoldDB" id="A0A1W2HA14"/>
<organism evidence="1 2">
    <name type="scientific">Aquiflexum balticum DSM 16537</name>
    <dbReference type="NCBI Taxonomy" id="758820"/>
    <lineage>
        <taxon>Bacteria</taxon>
        <taxon>Pseudomonadati</taxon>
        <taxon>Bacteroidota</taxon>
        <taxon>Cytophagia</taxon>
        <taxon>Cytophagales</taxon>
        <taxon>Cyclobacteriaceae</taxon>
        <taxon>Aquiflexum</taxon>
    </lineage>
</organism>
<dbReference type="EMBL" id="LT838813">
    <property type="protein sequence ID" value="SMD45745.1"/>
    <property type="molecule type" value="Genomic_DNA"/>
</dbReference>
<sequence length="263" mass="29264">MRQRKGGTMWLDQVINLFKKKPKCPVGSTDRAVLDNVFSHLIEEFGEEFVLGSNVYTDPKEITGMGLSGDETYAQILFQKLGAIIDVDTSMVELGLFSDPEDVVLDSGVIMVSEEGSEPASSKFTEYSDGSVEILINHKYLNDPSCLVASIAFELIRLKSRREGKEFSEDDVSIEVALILFGFGVFNANSSVIKMNTWSSDLRGGWNIKKGASQLSPDAHGYLLALYSCYRGENNPDWADSLEKEVMKSFCESLKYLKYRSGN</sequence>
<gene>
    <name evidence="1" type="ORF">SAMN00777080_4410</name>
</gene>
<name>A0A1W2HA14_9BACT</name>
<accession>A0A1W2HA14</accession>
<protein>
    <submittedName>
        <fullName evidence="1">Uncharacterized protein</fullName>
    </submittedName>
</protein>
<keyword evidence="2" id="KW-1185">Reference proteome</keyword>
<dbReference type="RefSeq" id="WP_157370255.1">
    <property type="nucleotide sequence ID" value="NZ_LT838813.1"/>
</dbReference>
<reference evidence="2" key="1">
    <citation type="submission" date="2017-04" db="EMBL/GenBank/DDBJ databases">
        <authorList>
            <person name="Varghese N."/>
            <person name="Submissions S."/>
        </authorList>
    </citation>
    <scope>NUCLEOTIDE SEQUENCE [LARGE SCALE GENOMIC DNA]</scope>
    <source>
        <strain evidence="2">DSM 16537</strain>
    </source>
</reference>
<evidence type="ECO:0000313" key="1">
    <source>
        <dbReference type="EMBL" id="SMD45745.1"/>
    </source>
</evidence>